<sequence>MPRKSVEEQSKYFKEWYSKNKEKVQQRSKQWKKDNLTPEKRKQYQDKWYKKTGALVENKYYHEERDKSKLRANWMVARSIKTGKIMTQPCMVCGDEKAEAHHDSYTKDNWLIVRWLCRKHHYEAEGRSASSPRD</sequence>
<reference evidence="1" key="1">
    <citation type="journal article" date="2015" name="Nature">
        <title>Complex archaea that bridge the gap between prokaryotes and eukaryotes.</title>
        <authorList>
            <person name="Spang A."/>
            <person name="Saw J.H."/>
            <person name="Jorgensen S.L."/>
            <person name="Zaremba-Niedzwiedzka K."/>
            <person name="Martijn J."/>
            <person name="Lind A.E."/>
            <person name="van Eijk R."/>
            <person name="Schleper C."/>
            <person name="Guy L."/>
            <person name="Ettema T.J."/>
        </authorList>
    </citation>
    <scope>NUCLEOTIDE SEQUENCE</scope>
</reference>
<protein>
    <submittedName>
        <fullName evidence="1">Uncharacterized protein</fullName>
    </submittedName>
</protein>
<organism evidence="1">
    <name type="scientific">marine sediment metagenome</name>
    <dbReference type="NCBI Taxonomy" id="412755"/>
    <lineage>
        <taxon>unclassified sequences</taxon>
        <taxon>metagenomes</taxon>
        <taxon>ecological metagenomes</taxon>
    </lineage>
</organism>
<comment type="caution">
    <text evidence="1">The sequence shown here is derived from an EMBL/GenBank/DDBJ whole genome shotgun (WGS) entry which is preliminary data.</text>
</comment>
<dbReference type="EMBL" id="LAZR01012538">
    <property type="protein sequence ID" value="KKM26317.1"/>
    <property type="molecule type" value="Genomic_DNA"/>
</dbReference>
<accession>A0A0F9IFN9</accession>
<proteinExistence type="predicted"/>
<dbReference type="AlphaFoldDB" id="A0A0F9IFN9"/>
<name>A0A0F9IFN9_9ZZZZ</name>
<gene>
    <name evidence="1" type="ORF">LCGC14_1585970</name>
</gene>
<evidence type="ECO:0000313" key="1">
    <source>
        <dbReference type="EMBL" id="KKM26317.1"/>
    </source>
</evidence>